<protein>
    <submittedName>
        <fullName evidence="5">GH36-type glycosyl hydrolase domain-containing protein</fullName>
    </submittedName>
</protein>
<dbReference type="GO" id="GO:0016787">
    <property type="term" value="F:hydrolase activity"/>
    <property type="evidence" value="ECO:0007669"/>
    <property type="project" value="UniProtKB-KW"/>
</dbReference>
<gene>
    <name evidence="5" type="ORF">ACFOEB_04175</name>
</gene>
<dbReference type="Pfam" id="PF06165">
    <property type="entry name" value="GH94_b-supersand"/>
    <property type="match status" value="1"/>
</dbReference>
<dbReference type="InterPro" id="IPR011013">
    <property type="entry name" value="Gal_mutarotase_sf_dom"/>
</dbReference>
<dbReference type="InterPro" id="IPR012341">
    <property type="entry name" value="6hp_glycosidase-like_sf"/>
</dbReference>
<evidence type="ECO:0000256" key="1">
    <source>
        <dbReference type="ARBA" id="ARBA00022676"/>
    </source>
</evidence>
<dbReference type="InterPro" id="IPR033432">
    <property type="entry name" value="GH94_catalytic"/>
</dbReference>
<dbReference type="Gene3D" id="2.70.98.40">
    <property type="entry name" value="Glycoside hydrolase, family 65, N-terminal domain"/>
    <property type="match status" value="1"/>
</dbReference>
<dbReference type="SUPFAM" id="SSF74650">
    <property type="entry name" value="Galactose mutarotase-like"/>
    <property type="match status" value="1"/>
</dbReference>
<organism evidence="5 6">
    <name type="scientific">Gilvimarinus japonicus</name>
    <dbReference type="NCBI Taxonomy" id="1796469"/>
    <lineage>
        <taxon>Bacteria</taxon>
        <taxon>Pseudomonadati</taxon>
        <taxon>Pseudomonadota</taxon>
        <taxon>Gammaproteobacteria</taxon>
        <taxon>Cellvibrionales</taxon>
        <taxon>Cellvibrionaceae</taxon>
        <taxon>Gilvimarinus</taxon>
    </lineage>
</organism>
<comment type="caution">
    <text evidence="5">The sequence shown here is derived from an EMBL/GenBank/DDBJ whole genome shotgun (WGS) entry which is preliminary data.</text>
</comment>
<evidence type="ECO:0000313" key="6">
    <source>
        <dbReference type="Proteomes" id="UP001595548"/>
    </source>
</evidence>
<evidence type="ECO:0000313" key="5">
    <source>
        <dbReference type="EMBL" id="MFC3154390.1"/>
    </source>
</evidence>
<evidence type="ECO:0000256" key="2">
    <source>
        <dbReference type="ARBA" id="ARBA00022679"/>
    </source>
</evidence>
<dbReference type="Gene3D" id="1.50.10.10">
    <property type="match status" value="1"/>
</dbReference>
<keyword evidence="6" id="KW-1185">Reference proteome</keyword>
<dbReference type="RefSeq" id="WP_382414617.1">
    <property type="nucleotide sequence ID" value="NZ_AP031500.1"/>
</dbReference>
<name>A0ABV7HPD3_9GAMM</name>
<dbReference type="InterPro" id="IPR052047">
    <property type="entry name" value="GH94_Enzymes"/>
</dbReference>
<dbReference type="InterPro" id="IPR008928">
    <property type="entry name" value="6-hairpin_glycosidase_sf"/>
</dbReference>
<dbReference type="Proteomes" id="UP001595548">
    <property type="component" value="Unassembled WGS sequence"/>
</dbReference>
<proteinExistence type="predicted"/>
<dbReference type="PANTHER" id="PTHR37469:SF2">
    <property type="entry name" value="CELLOBIONIC ACID PHOSPHORYLASE"/>
    <property type="match status" value="1"/>
</dbReference>
<dbReference type="EMBL" id="JBHRTL010000004">
    <property type="protein sequence ID" value="MFC3154390.1"/>
    <property type="molecule type" value="Genomic_DNA"/>
</dbReference>
<accession>A0ABV7HPD3</accession>
<dbReference type="InterPro" id="IPR037018">
    <property type="entry name" value="GH65_N"/>
</dbReference>
<dbReference type="SUPFAM" id="SSF48208">
    <property type="entry name" value="Six-hairpin glycosidases"/>
    <property type="match status" value="1"/>
</dbReference>
<keyword evidence="5" id="KW-0378">Hydrolase</keyword>
<sequence>MIYSTDYGARWNLRSPTDMPKAAGTLCNRHLRIDAGCRGYLATRATESHAAQGLGRFVYLKDEVTGELYSAPYEPVRKEPEQFNFCVGLNEITWDSVFDGLDVRLQLSLPEDDAVELWQVTVANRATVARSISVYPCFLLAQLSEQHRSAEYRPDLEGIVASFAVADTTSEPLAAEFLEGSYRQVKSFVLHERPPVAWQVRRALFEGEGGLHNPDALRAEELGCDDARQYDVPLAALQYRLQLPPGGEDTLRFMVGDATDKRHIRRLRDRYLSAAGFARVQSMQQIDGDARANTLQIDTPDDSLNHFVNHWLPRQLASANGADDDDLQWRIALVYSHPARARGEFLAALQRRPGKKDNATGALYRPPNSGIGWVLFLRAYLAESADTALLRETMVGTDGVAISVFERVNNAMHDLLGRIDRHGLLHTTQPGAGGACANESLSAAYALELWATICERDIRLLSVAGQYREGAEALRQAVNQHLWDGRWYARGITRYGATYGVSDDREGKIFLAPQSWALLAQQQDAHRRRLLLDAVDSQLVTTDGVMNLAPTFSQVRDDLSHISRSHPGLGENGSIHSLTAAHYAYSLYSAVEPERAFQVLRALIPGPDGERYRQRGQLPTFMPDAASGGGESFATRAGYSSGVASAAAASWTYLALIEGLLGVKGDREGLWINPQLPAHWPYARMVKKFRGATLYIAITRDVSVQGTSMSIDGVAQTESRIRNPEPGKRYQIELRVGRQARDYGAPNLAFAKRQTPGFLRVAGQ</sequence>
<evidence type="ECO:0000259" key="3">
    <source>
        <dbReference type="Pfam" id="PF06165"/>
    </source>
</evidence>
<dbReference type="Gene3D" id="2.60.420.10">
    <property type="entry name" value="Maltose phosphorylase, domain 3"/>
    <property type="match status" value="1"/>
</dbReference>
<dbReference type="Pfam" id="PF17167">
    <property type="entry name" value="Glyco_hydro_94"/>
    <property type="match status" value="1"/>
</dbReference>
<keyword evidence="2" id="KW-0808">Transferase</keyword>
<dbReference type="InterPro" id="IPR010383">
    <property type="entry name" value="Glyco_hydrolase_94_b-supersand"/>
</dbReference>
<reference evidence="6" key="1">
    <citation type="journal article" date="2019" name="Int. J. Syst. Evol. Microbiol.">
        <title>The Global Catalogue of Microorganisms (GCM) 10K type strain sequencing project: providing services to taxonomists for standard genome sequencing and annotation.</title>
        <authorList>
            <consortium name="The Broad Institute Genomics Platform"/>
            <consortium name="The Broad Institute Genome Sequencing Center for Infectious Disease"/>
            <person name="Wu L."/>
            <person name="Ma J."/>
        </authorList>
    </citation>
    <scope>NUCLEOTIDE SEQUENCE [LARGE SCALE GENOMIC DNA]</scope>
    <source>
        <strain evidence="6">KCTC 52141</strain>
    </source>
</reference>
<feature type="domain" description="Glycosyl hydrolase 94 supersandwich" evidence="3">
    <location>
        <begin position="43"/>
        <end position="272"/>
    </location>
</feature>
<keyword evidence="1" id="KW-0328">Glycosyltransferase</keyword>
<dbReference type="PANTHER" id="PTHR37469">
    <property type="entry name" value="CELLOBIONIC ACID PHOSPHORYLASE-RELATED"/>
    <property type="match status" value="1"/>
</dbReference>
<evidence type="ECO:0000259" key="4">
    <source>
        <dbReference type="Pfam" id="PF17167"/>
    </source>
</evidence>
<feature type="domain" description="Glycosyl hydrolase 94 catalytic" evidence="4">
    <location>
        <begin position="374"/>
        <end position="662"/>
    </location>
</feature>